<keyword evidence="2" id="KW-0106">Calcium</keyword>
<dbReference type="InParanoid" id="H2KTL7"/>
<evidence type="ECO:0000259" key="5">
    <source>
        <dbReference type="Pfam" id="PF13499"/>
    </source>
</evidence>
<dbReference type="PROSITE" id="PS00018">
    <property type="entry name" value="EF_HAND_1"/>
    <property type="match status" value="2"/>
</dbReference>
<feature type="compositionally biased region" description="Acidic residues" evidence="3">
    <location>
        <begin position="193"/>
        <end position="208"/>
    </location>
</feature>
<feature type="domain" description="EF-hand" evidence="5">
    <location>
        <begin position="117"/>
        <end position="187"/>
    </location>
</feature>
<dbReference type="SUPFAM" id="SSF47473">
    <property type="entry name" value="EF-hand"/>
    <property type="match status" value="1"/>
</dbReference>
<proteinExistence type="predicted"/>
<evidence type="ECO:0000256" key="3">
    <source>
        <dbReference type="SAM" id="MobiDB-lite"/>
    </source>
</evidence>
<dbReference type="GO" id="GO:0005793">
    <property type="term" value="C:endoplasmic reticulum-Golgi intermediate compartment"/>
    <property type="evidence" value="ECO:0007669"/>
    <property type="project" value="TreeGrafter"/>
</dbReference>
<dbReference type="InterPro" id="IPR040250">
    <property type="entry name" value="Nucleobindin"/>
</dbReference>
<dbReference type="PANTHER" id="PTHR19237">
    <property type="entry name" value="NUCLEOBINDIN"/>
    <property type="match status" value="1"/>
</dbReference>
<feature type="signal peptide" evidence="4">
    <location>
        <begin position="1"/>
        <end position="18"/>
    </location>
</feature>
<dbReference type="GO" id="GO:0070062">
    <property type="term" value="C:extracellular exosome"/>
    <property type="evidence" value="ECO:0007669"/>
    <property type="project" value="TreeGrafter"/>
</dbReference>
<dbReference type="PANTHER" id="PTHR19237:SF20">
    <property type="entry name" value="NUCLEOBINDIN 1"/>
    <property type="match status" value="1"/>
</dbReference>
<reference evidence="6" key="1">
    <citation type="journal article" date="2011" name="Genome Biol.">
        <title>The draft genome of the carcinogenic human liver fluke Clonorchis sinensis.</title>
        <authorList>
            <person name="Wang X."/>
            <person name="Chen W."/>
            <person name="Huang Y."/>
            <person name="Sun J."/>
            <person name="Men J."/>
            <person name="Liu H."/>
            <person name="Luo F."/>
            <person name="Guo L."/>
            <person name="Lv X."/>
            <person name="Deng C."/>
            <person name="Zhou C."/>
            <person name="Fan Y."/>
            <person name="Li X."/>
            <person name="Huang L."/>
            <person name="Hu Y."/>
            <person name="Liang C."/>
            <person name="Hu X."/>
            <person name="Xu J."/>
            <person name="Yu X."/>
        </authorList>
    </citation>
    <scope>NUCLEOTIDE SEQUENCE [LARGE SCALE GENOMIC DNA]</scope>
    <source>
        <strain evidence="6">Henan</strain>
    </source>
</reference>
<feature type="compositionally biased region" description="Low complexity" evidence="3">
    <location>
        <begin position="284"/>
        <end position="299"/>
    </location>
</feature>
<evidence type="ECO:0000256" key="2">
    <source>
        <dbReference type="ARBA" id="ARBA00022837"/>
    </source>
</evidence>
<feature type="chain" id="PRO_5043624008" evidence="4">
    <location>
        <begin position="19"/>
        <end position="299"/>
    </location>
</feature>
<dbReference type="InterPro" id="IPR002048">
    <property type="entry name" value="EF_hand_dom"/>
</dbReference>
<dbReference type="AlphaFoldDB" id="H2KTL7"/>
<evidence type="ECO:0000256" key="4">
    <source>
        <dbReference type="SAM" id="SignalP"/>
    </source>
</evidence>
<dbReference type="Proteomes" id="UP000008909">
    <property type="component" value="Unassembled WGS sequence"/>
</dbReference>
<keyword evidence="1 4" id="KW-0732">Signal</keyword>
<evidence type="ECO:0000313" key="7">
    <source>
        <dbReference type="Proteomes" id="UP000008909"/>
    </source>
</evidence>
<gene>
    <name evidence="6" type="ORF">CLF_104630</name>
</gene>
<sequence>MLPRSSVVILLLIFHALGVPVVPKKKPSEEVQLKKELGEADFQELHRQLASERLEMVKKYVHMKPEERDEYAKQLKEEFLKRSQHETVYEPGSRPQLQEVWRDEDLMDDDSYSPNMLFKKHDLNNDQFLDSHEINALIEHEIEKIYPANETGHEPLRNMEMRRMRSALLERMDHNHDGRVSLAEFLSPMQDYDDDDEWTPLEDLQDAPDFEKKTDDKYVLDYAKQQLELHPEDHDLEEAMHVLNGMKGIPDPSHNPPDSAKSYFDMKPSSGGGAAAVQNPPPAAAVTAPNADQTPQKPS</sequence>
<keyword evidence="7" id="KW-1185">Reference proteome</keyword>
<dbReference type="GO" id="GO:0005509">
    <property type="term" value="F:calcium ion binding"/>
    <property type="evidence" value="ECO:0007669"/>
    <property type="project" value="InterPro"/>
</dbReference>
<organism evidence="6 7">
    <name type="scientific">Clonorchis sinensis</name>
    <name type="common">Chinese liver fluke</name>
    <dbReference type="NCBI Taxonomy" id="79923"/>
    <lineage>
        <taxon>Eukaryota</taxon>
        <taxon>Metazoa</taxon>
        <taxon>Spiralia</taxon>
        <taxon>Lophotrochozoa</taxon>
        <taxon>Platyhelminthes</taxon>
        <taxon>Trematoda</taxon>
        <taxon>Digenea</taxon>
        <taxon>Opisthorchiida</taxon>
        <taxon>Opisthorchiata</taxon>
        <taxon>Opisthorchiidae</taxon>
        <taxon>Clonorchis</taxon>
    </lineage>
</organism>
<evidence type="ECO:0000256" key="1">
    <source>
        <dbReference type="ARBA" id="ARBA00022729"/>
    </source>
</evidence>
<evidence type="ECO:0000313" key="6">
    <source>
        <dbReference type="EMBL" id="GAA30068.2"/>
    </source>
</evidence>
<dbReference type="InterPro" id="IPR011992">
    <property type="entry name" value="EF-hand-dom_pair"/>
</dbReference>
<dbReference type="Pfam" id="PF13499">
    <property type="entry name" value="EF-hand_7"/>
    <property type="match status" value="1"/>
</dbReference>
<dbReference type="InterPro" id="IPR018247">
    <property type="entry name" value="EF_Hand_1_Ca_BS"/>
</dbReference>
<feature type="region of interest" description="Disordered" evidence="3">
    <location>
        <begin position="244"/>
        <end position="299"/>
    </location>
</feature>
<protein>
    <submittedName>
        <fullName evidence="6">Nucleobindin-2</fullName>
    </submittedName>
</protein>
<name>H2KTL7_CLOSI</name>
<feature type="region of interest" description="Disordered" evidence="3">
    <location>
        <begin position="193"/>
        <end position="212"/>
    </location>
</feature>
<accession>H2KTL7</accession>
<dbReference type="Gene3D" id="1.10.238.10">
    <property type="entry name" value="EF-hand"/>
    <property type="match status" value="1"/>
</dbReference>
<dbReference type="STRING" id="79923.H2KTL7"/>
<dbReference type="EMBL" id="DF143911">
    <property type="protein sequence ID" value="GAA30068.2"/>
    <property type="molecule type" value="Genomic_DNA"/>
</dbReference>